<dbReference type="GeneTree" id="ENSGT00940000155870"/>
<feature type="transmembrane region" description="Helical" evidence="7">
    <location>
        <begin position="170"/>
        <end position="188"/>
    </location>
</feature>
<dbReference type="PRINTS" id="PR00171">
    <property type="entry name" value="SUGRTRNSPORT"/>
</dbReference>
<dbReference type="PANTHER" id="PTHR48020">
    <property type="entry name" value="PROTON MYO-INOSITOL COTRANSPORTER"/>
    <property type="match status" value="1"/>
</dbReference>
<protein>
    <recommendedName>
        <fullName evidence="8">Major facilitator superfamily (MFS) profile domain-containing protein</fullName>
    </recommendedName>
</protein>
<feature type="transmembrane region" description="Helical" evidence="7">
    <location>
        <begin position="200"/>
        <end position="221"/>
    </location>
</feature>
<dbReference type="InterPro" id="IPR020846">
    <property type="entry name" value="MFS_dom"/>
</dbReference>
<reference evidence="10" key="2">
    <citation type="submission" date="2023-03" db="EMBL/GenBank/DDBJ databases">
        <authorList>
            <consortium name="Wellcome Sanger Institute Data Sharing"/>
        </authorList>
    </citation>
    <scope>NUCLEOTIDE SEQUENCE [LARGE SCALE GENOMIC DNA]</scope>
</reference>
<feature type="transmembrane region" description="Helical" evidence="7">
    <location>
        <begin position="287"/>
        <end position="317"/>
    </location>
</feature>
<keyword evidence="5 7" id="KW-0472">Membrane</keyword>
<dbReference type="InterPro" id="IPR003663">
    <property type="entry name" value="Sugar/inositol_transpt"/>
</dbReference>
<evidence type="ECO:0000313" key="9">
    <source>
        <dbReference type="Ensembl" id="ENSACLP00000031578.2"/>
    </source>
</evidence>
<dbReference type="CDD" id="cd17360">
    <property type="entry name" value="MFS_HMIT_like"/>
    <property type="match status" value="1"/>
</dbReference>
<evidence type="ECO:0000256" key="7">
    <source>
        <dbReference type="SAM" id="Phobius"/>
    </source>
</evidence>
<evidence type="ECO:0000256" key="5">
    <source>
        <dbReference type="ARBA" id="ARBA00023136"/>
    </source>
</evidence>
<feature type="transmembrane region" description="Helical" evidence="7">
    <location>
        <begin position="41"/>
        <end position="59"/>
    </location>
</feature>
<dbReference type="Proteomes" id="UP000265100">
    <property type="component" value="Chromosome 7"/>
</dbReference>
<evidence type="ECO:0000313" key="10">
    <source>
        <dbReference type="Proteomes" id="UP000265100"/>
    </source>
</evidence>
<dbReference type="InterPro" id="IPR050814">
    <property type="entry name" value="Myo-inositol_Transporter"/>
</dbReference>
<feature type="transmembrane region" description="Helical" evidence="7">
    <location>
        <begin position="405"/>
        <end position="425"/>
    </location>
</feature>
<evidence type="ECO:0000256" key="1">
    <source>
        <dbReference type="ARBA" id="ARBA00004141"/>
    </source>
</evidence>
<dbReference type="Bgee" id="ENSACLG00000021374">
    <property type="expression patterns" value="Expressed in anal fin and 7 other cell types or tissues"/>
</dbReference>
<organism evidence="9 10">
    <name type="scientific">Astatotilapia calliptera</name>
    <name type="common">Eastern happy</name>
    <name type="synonym">Chromis callipterus</name>
    <dbReference type="NCBI Taxonomy" id="8154"/>
    <lineage>
        <taxon>Eukaryota</taxon>
        <taxon>Metazoa</taxon>
        <taxon>Chordata</taxon>
        <taxon>Craniata</taxon>
        <taxon>Vertebrata</taxon>
        <taxon>Euteleostomi</taxon>
        <taxon>Actinopterygii</taxon>
        <taxon>Neopterygii</taxon>
        <taxon>Teleostei</taxon>
        <taxon>Neoteleostei</taxon>
        <taxon>Acanthomorphata</taxon>
        <taxon>Ovalentaria</taxon>
        <taxon>Cichlomorphae</taxon>
        <taxon>Cichliformes</taxon>
        <taxon>Cichlidae</taxon>
        <taxon>African cichlids</taxon>
        <taxon>Pseudocrenilabrinae</taxon>
        <taxon>Haplochromini</taxon>
        <taxon>Astatotilapia</taxon>
    </lineage>
</organism>
<dbReference type="Ensembl" id="ENSACLT00000032320.2">
    <property type="protein sequence ID" value="ENSACLP00000031578.2"/>
    <property type="gene ID" value="ENSACLG00000021374.2"/>
</dbReference>
<keyword evidence="4 7" id="KW-1133">Transmembrane helix</keyword>
<dbReference type="OrthoDB" id="6339427at2759"/>
<feature type="transmembrane region" description="Helical" evidence="7">
    <location>
        <begin position="446"/>
        <end position="466"/>
    </location>
</feature>
<keyword evidence="10" id="KW-1185">Reference proteome</keyword>
<sequence>MSNLMASRRQKAGDDGERSLIGPPSRHVDENLPDRDAPKPLFVYLLAFFSALGGFLFGYDTGVVSGAMILLKKEMNLNALWQELLVSSTVGAAALSALSGGYLNGWLGRRICILVASFIFTVGGIILSLAPDKVVLLVGRITVGLGIGIASMTVPVYIAEVSPPHLRGQLVTINSLFITGGQFIASVIDGAFSYVRQDGWRYMLGLSCLPSVLQFFGFIFLPESPRWLLQKGRSLEAHQVLSQIRGGQNIDEEYDTIRASIEEEEKDLNGGGPVIFRILRHSPTRRALIVGCGLQMFQQLSGINTVILALLAVGFLLSAQNSPPITLHPLDPQNSTCRTYGSCEGCMLDPDCGFCFLENGTNVYDSSCVPVNQSSTDHAAWGRCSNGTEASDNPIWAYNYCPSSYSWIVLFGLILYLAFFAPGMGPMPWTVNSEIYPLWARSTGNACSAGVNWIFNVLVSLTFLHVAEFLTYYGAFFLYTGLAMLGLIFVLGCLPETKGLQLEEIENLFAGQLCSCGEPSPNSNRHVQYIRVKGSNYLPSDNDASDVE</sequence>
<dbReference type="PROSITE" id="PS50850">
    <property type="entry name" value="MFS"/>
    <property type="match status" value="1"/>
</dbReference>
<dbReference type="GO" id="GO:0016324">
    <property type="term" value="C:apical plasma membrane"/>
    <property type="evidence" value="ECO:0007669"/>
    <property type="project" value="TreeGrafter"/>
</dbReference>
<feature type="transmembrane region" description="Helical" evidence="7">
    <location>
        <begin position="472"/>
        <end position="494"/>
    </location>
</feature>
<dbReference type="Pfam" id="PF00083">
    <property type="entry name" value="Sugar_tr"/>
    <property type="match status" value="2"/>
</dbReference>
<dbReference type="PANTHER" id="PTHR48020:SF12">
    <property type="entry name" value="PROTON MYO-INOSITOL COTRANSPORTER"/>
    <property type="match status" value="1"/>
</dbReference>
<reference evidence="9" key="3">
    <citation type="submission" date="2025-08" db="UniProtKB">
        <authorList>
            <consortium name="Ensembl"/>
        </authorList>
    </citation>
    <scope>IDENTIFICATION</scope>
</reference>
<dbReference type="Gene3D" id="1.20.1250.20">
    <property type="entry name" value="MFS general substrate transporter like domains"/>
    <property type="match status" value="2"/>
</dbReference>
<feature type="transmembrane region" description="Helical" evidence="7">
    <location>
        <begin position="137"/>
        <end position="158"/>
    </location>
</feature>
<evidence type="ECO:0000259" key="8">
    <source>
        <dbReference type="PROSITE" id="PS50850"/>
    </source>
</evidence>
<reference evidence="9" key="4">
    <citation type="submission" date="2025-09" db="UniProtKB">
        <authorList>
            <consortium name="Ensembl"/>
        </authorList>
    </citation>
    <scope>IDENTIFICATION</scope>
</reference>
<evidence type="ECO:0000256" key="2">
    <source>
        <dbReference type="ARBA" id="ARBA00022448"/>
    </source>
</evidence>
<keyword evidence="3 7" id="KW-0812">Transmembrane</keyword>
<proteinExistence type="predicted"/>
<name>A0A3P8QQ14_ASTCA</name>
<dbReference type="InterPro" id="IPR036259">
    <property type="entry name" value="MFS_trans_sf"/>
</dbReference>
<comment type="subcellular location">
    <subcellularLocation>
        <location evidence="1">Membrane</location>
        <topology evidence="1">Multi-pass membrane protein</topology>
    </subcellularLocation>
</comment>
<keyword evidence="2" id="KW-0813">Transport</keyword>
<dbReference type="OMA" id="GFNAFMY"/>
<dbReference type="STRING" id="8154.ENSACLP00000031578"/>
<dbReference type="GO" id="GO:0005366">
    <property type="term" value="F:myo-inositol:proton symporter activity"/>
    <property type="evidence" value="ECO:0007669"/>
    <property type="project" value="TreeGrafter"/>
</dbReference>
<dbReference type="AlphaFoldDB" id="A0A3P8QQ14"/>
<feature type="region of interest" description="Disordered" evidence="6">
    <location>
        <begin position="1"/>
        <end position="33"/>
    </location>
</feature>
<dbReference type="FunFam" id="1.20.1250.20:FF:000105">
    <property type="entry name" value="proton myo-inositol cotransporter isoform X1"/>
    <property type="match status" value="1"/>
</dbReference>
<accession>A0A3P8QQ14</accession>
<evidence type="ECO:0000256" key="6">
    <source>
        <dbReference type="SAM" id="MobiDB-lite"/>
    </source>
</evidence>
<feature type="transmembrane region" description="Helical" evidence="7">
    <location>
        <begin position="111"/>
        <end position="131"/>
    </location>
</feature>
<dbReference type="SUPFAM" id="SSF103473">
    <property type="entry name" value="MFS general substrate transporter"/>
    <property type="match status" value="2"/>
</dbReference>
<reference evidence="9 10" key="1">
    <citation type="submission" date="2018-05" db="EMBL/GenBank/DDBJ databases">
        <authorList>
            <person name="Datahose"/>
        </authorList>
    </citation>
    <scope>NUCLEOTIDE SEQUENCE</scope>
</reference>
<evidence type="ECO:0000256" key="4">
    <source>
        <dbReference type="ARBA" id="ARBA00022989"/>
    </source>
</evidence>
<dbReference type="InterPro" id="IPR005828">
    <property type="entry name" value="MFS_sugar_transport-like"/>
</dbReference>
<feature type="domain" description="Major facilitator superfamily (MFS) profile" evidence="8">
    <location>
        <begin position="46"/>
        <end position="498"/>
    </location>
</feature>
<evidence type="ECO:0000256" key="3">
    <source>
        <dbReference type="ARBA" id="ARBA00022692"/>
    </source>
</evidence>